<dbReference type="Gene3D" id="1.20.272.10">
    <property type="match status" value="1"/>
</dbReference>
<evidence type="ECO:0000256" key="8">
    <source>
        <dbReference type="ARBA" id="ARBA00022840"/>
    </source>
</evidence>
<dbReference type="GO" id="GO:0003677">
    <property type="term" value="F:DNA binding"/>
    <property type="evidence" value="ECO:0007669"/>
    <property type="project" value="InterPro"/>
</dbReference>
<evidence type="ECO:0000256" key="3">
    <source>
        <dbReference type="ARBA" id="ARBA00022695"/>
    </source>
</evidence>
<feature type="region of interest" description="Disordered" evidence="12">
    <location>
        <begin position="392"/>
        <end position="425"/>
    </location>
</feature>
<organism evidence="14 15">
    <name type="scientific">Lacibacter luteus</name>
    <dbReference type="NCBI Taxonomy" id="2508719"/>
    <lineage>
        <taxon>Bacteria</taxon>
        <taxon>Pseudomonadati</taxon>
        <taxon>Bacteroidota</taxon>
        <taxon>Chitinophagia</taxon>
        <taxon>Chitinophagales</taxon>
        <taxon>Chitinophagaceae</taxon>
        <taxon>Lacibacter</taxon>
    </lineage>
</organism>
<evidence type="ECO:0000256" key="6">
    <source>
        <dbReference type="ARBA" id="ARBA00022741"/>
    </source>
</evidence>
<dbReference type="NCBIfam" id="TIGR02397">
    <property type="entry name" value="dnaX_nterm"/>
    <property type="match status" value="1"/>
</dbReference>
<keyword evidence="6 11" id="KW-0547">Nucleotide-binding</keyword>
<dbReference type="NCBIfam" id="NF004046">
    <property type="entry name" value="PRK05563.1"/>
    <property type="match status" value="1"/>
</dbReference>
<keyword evidence="9 11" id="KW-0239">DNA-directed DNA polymerase</keyword>
<comment type="similarity">
    <text evidence="1 11">Belongs to the DnaX/STICHEL family.</text>
</comment>
<dbReference type="CDD" id="cd18137">
    <property type="entry name" value="HLD_clamp_pol_III_gamma_tau"/>
    <property type="match status" value="1"/>
</dbReference>
<evidence type="ECO:0000256" key="10">
    <source>
        <dbReference type="ARBA" id="ARBA00049244"/>
    </source>
</evidence>
<dbReference type="EMBL" id="SDHW01000006">
    <property type="protein sequence ID" value="RXK58491.1"/>
    <property type="molecule type" value="Genomic_DNA"/>
</dbReference>
<dbReference type="FunFam" id="3.40.50.300:FF:000014">
    <property type="entry name" value="DNA polymerase III subunit gamma/tau"/>
    <property type="match status" value="1"/>
</dbReference>
<dbReference type="InterPro" id="IPR050238">
    <property type="entry name" value="DNA_Rep/Repair_Clamp_Loader"/>
</dbReference>
<dbReference type="GO" id="GO:0005524">
    <property type="term" value="F:ATP binding"/>
    <property type="evidence" value="ECO:0007669"/>
    <property type="project" value="UniProtKB-KW"/>
</dbReference>
<dbReference type="Gene3D" id="3.40.50.300">
    <property type="entry name" value="P-loop containing nucleotide triphosphate hydrolases"/>
    <property type="match status" value="1"/>
</dbReference>
<dbReference type="FunFam" id="1.10.8.60:FF:000013">
    <property type="entry name" value="DNA polymerase III subunit gamma/tau"/>
    <property type="match status" value="1"/>
</dbReference>
<dbReference type="InterPro" id="IPR045085">
    <property type="entry name" value="HLD_clamp_pol_III_gamma_tau"/>
</dbReference>
<keyword evidence="5" id="KW-0479">Metal-binding</keyword>
<keyword evidence="3 11" id="KW-0548">Nucleotidyltransferase</keyword>
<dbReference type="Proteomes" id="UP000290204">
    <property type="component" value="Unassembled WGS sequence"/>
</dbReference>
<dbReference type="GO" id="GO:0009360">
    <property type="term" value="C:DNA polymerase III complex"/>
    <property type="evidence" value="ECO:0007669"/>
    <property type="project" value="InterPro"/>
</dbReference>
<dbReference type="Gene3D" id="1.10.8.60">
    <property type="match status" value="1"/>
</dbReference>
<dbReference type="EC" id="2.7.7.7" evidence="11"/>
<dbReference type="Pfam" id="PF13177">
    <property type="entry name" value="DNA_pol3_delta2"/>
    <property type="match status" value="1"/>
</dbReference>
<dbReference type="AlphaFoldDB" id="A0A4Q1CF78"/>
<evidence type="ECO:0000313" key="15">
    <source>
        <dbReference type="Proteomes" id="UP000290204"/>
    </source>
</evidence>
<comment type="caution">
    <text evidence="14">The sequence shown here is derived from an EMBL/GenBank/DDBJ whole genome shotgun (WGS) entry which is preliminary data.</text>
</comment>
<reference evidence="14 15" key="1">
    <citation type="submission" date="2019-01" db="EMBL/GenBank/DDBJ databases">
        <title>Lacibacter sp. strain TTM-7.</title>
        <authorList>
            <person name="Chen W.-M."/>
        </authorList>
    </citation>
    <scope>NUCLEOTIDE SEQUENCE [LARGE SCALE GENOMIC DNA]</scope>
    <source>
        <strain evidence="14 15">TTM-7</strain>
    </source>
</reference>
<dbReference type="Pfam" id="PF12169">
    <property type="entry name" value="DNA_pol3_gamma3"/>
    <property type="match status" value="1"/>
</dbReference>
<dbReference type="PANTHER" id="PTHR11669:SF0">
    <property type="entry name" value="PROTEIN STICHEL-LIKE 2"/>
    <property type="match status" value="1"/>
</dbReference>
<gene>
    <name evidence="11" type="primary">dnaX</name>
    <name evidence="14" type="ORF">ESA94_17800</name>
</gene>
<dbReference type="GO" id="GO:0003887">
    <property type="term" value="F:DNA-directed DNA polymerase activity"/>
    <property type="evidence" value="ECO:0007669"/>
    <property type="project" value="UniProtKB-KW"/>
</dbReference>
<dbReference type="InterPro" id="IPR012763">
    <property type="entry name" value="DNA_pol_III_sug/sutau_N"/>
</dbReference>
<evidence type="ECO:0000256" key="12">
    <source>
        <dbReference type="SAM" id="MobiDB-lite"/>
    </source>
</evidence>
<evidence type="ECO:0000256" key="4">
    <source>
        <dbReference type="ARBA" id="ARBA00022705"/>
    </source>
</evidence>
<evidence type="ECO:0000256" key="11">
    <source>
        <dbReference type="RuleBase" id="RU364063"/>
    </source>
</evidence>
<evidence type="ECO:0000313" key="14">
    <source>
        <dbReference type="EMBL" id="RXK58491.1"/>
    </source>
</evidence>
<dbReference type="InterPro" id="IPR005790">
    <property type="entry name" value="DNA_polIII_delta"/>
</dbReference>
<evidence type="ECO:0000256" key="2">
    <source>
        <dbReference type="ARBA" id="ARBA00022679"/>
    </source>
</evidence>
<feature type="compositionally biased region" description="Basic and acidic residues" evidence="12">
    <location>
        <begin position="392"/>
        <end position="402"/>
    </location>
</feature>
<dbReference type="PANTHER" id="PTHR11669">
    <property type="entry name" value="REPLICATION FACTOR C / DNA POLYMERASE III GAMMA-TAU SUBUNIT"/>
    <property type="match status" value="1"/>
</dbReference>
<dbReference type="InterPro" id="IPR027417">
    <property type="entry name" value="P-loop_NTPase"/>
</dbReference>
<dbReference type="NCBIfam" id="NF011531">
    <property type="entry name" value="PRK14971.1"/>
    <property type="match status" value="1"/>
</dbReference>
<feature type="domain" description="AAA+ ATPase" evidence="13">
    <location>
        <begin position="38"/>
        <end position="181"/>
    </location>
</feature>
<dbReference type="InterPro" id="IPR001270">
    <property type="entry name" value="ClpA/B"/>
</dbReference>
<dbReference type="SMART" id="SM00382">
    <property type="entry name" value="AAA"/>
    <property type="match status" value="1"/>
</dbReference>
<dbReference type="Pfam" id="PF22608">
    <property type="entry name" value="DNAX_ATPase_lid"/>
    <property type="match status" value="1"/>
</dbReference>
<dbReference type="RefSeq" id="WP_129132292.1">
    <property type="nucleotide sequence ID" value="NZ_SDHW01000006.1"/>
</dbReference>
<dbReference type="InterPro" id="IPR003593">
    <property type="entry name" value="AAA+_ATPase"/>
</dbReference>
<comment type="function">
    <text evidence="11">DNA polymerase III is a complex, multichain enzyme responsible for most of the replicative synthesis in bacteria. This DNA polymerase also exhibits 3' to 5' exonuclease activity.</text>
</comment>
<keyword evidence="4 11" id="KW-0235">DNA replication</keyword>
<dbReference type="CDD" id="cd00009">
    <property type="entry name" value="AAA"/>
    <property type="match status" value="1"/>
</dbReference>
<sequence>MDKFIVSARKYRPQTFDTVVGQSHITTTLKNAISHNQLAHAFLFCGPRGVGKTTCARILAKTINCENIQPNGEACDTCVSCRTFNEGTSLNIHELDAASNNSVDDIRSLIEQVRFAPQMGQYKVYIIDEVHMLSSSAFNAFLKTLEEPPSYAIFILATTEKHKILPTILSRCQIFDFKRITTNDTVEHLQEIVTKEELKAEKPALQVIAQKSEGCMRDALSIMDKIVSFTNGELTYQNTLEHLNILDADYFFKLLDAMQQQDLATGMLLFDDINRKGFEGDMVLNAMAEFFRNLLVCKDERVASLLEVVESFKDRYIAAAKKTSASYIISALNVLNEAEIGYKQARNKRLHVELAIIKLTYLQQAIDLSDKKKVVDKAKAVQFRSLQPVEVKEQAEGTRNKVQETSGARLLVEEPQQRLQGTSYKVQEPISPSDQVIRAGNAQNPSIQNPPIQTSTPKANTAGLKGGLSKLREKIAAESNSAANQQRDIDVEGLKIAWQEYILKLKAAAKHSVVSTFEMMECRMKSPIDFEVVVSGAIQAGFLKQEKTSLLLHIQSFFKNPNLNIHVDLIEEPEDNTPVERPLSVREQFQLMTEKYPLVKELRDRLGMQLD</sequence>
<dbReference type="InterPro" id="IPR022754">
    <property type="entry name" value="DNA_pol_III_gamma-3"/>
</dbReference>
<accession>A0A4Q1CF78</accession>
<dbReference type="GO" id="GO:0046872">
    <property type="term" value="F:metal ion binding"/>
    <property type="evidence" value="ECO:0007669"/>
    <property type="project" value="UniProtKB-KW"/>
</dbReference>
<dbReference type="InterPro" id="IPR008921">
    <property type="entry name" value="DNA_pol3_clamp-load_cplx_C"/>
</dbReference>
<dbReference type="SUPFAM" id="SSF48019">
    <property type="entry name" value="post-AAA+ oligomerization domain-like"/>
    <property type="match status" value="1"/>
</dbReference>
<dbReference type="PRINTS" id="PR00300">
    <property type="entry name" value="CLPPROTEASEA"/>
</dbReference>
<keyword evidence="2 11" id="KW-0808">Transferase</keyword>
<keyword evidence="7" id="KW-0862">Zinc</keyword>
<comment type="catalytic activity">
    <reaction evidence="10 11">
        <text>DNA(n) + a 2'-deoxyribonucleoside 5'-triphosphate = DNA(n+1) + diphosphate</text>
        <dbReference type="Rhea" id="RHEA:22508"/>
        <dbReference type="Rhea" id="RHEA-COMP:17339"/>
        <dbReference type="Rhea" id="RHEA-COMP:17340"/>
        <dbReference type="ChEBI" id="CHEBI:33019"/>
        <dbReference type="ChEBI" id="CHEBI:61560"/>
        <dbReference type="ChEBI" id="CHEBI:173112"/>
        <dbReference type="EC" id="2.7.7.7"/>
    </reaction>
</comment>
<dbReference type="OrthoDB" id="9810148at2"/>
<evidence type="ECO:0000259" key="13">
    <source>
        <dbReference type="SMART" id="SM00382"/>
    </source>
</evidence>
<evidence type="ECO:0000256" key="1">
    <source>
        <dbReference type="ARBA" id="ARBA00006360"/>
    </source>
</evidence>
<keyword evidence="15" id="KW-1185">Reference proteome</keyword>
<evidence type="ECO:0000256" key="9">
    <source>
        <dbReference type="ARBA" id="ARBA00022932"/>
    </source>
</evidence>
<name>A0A4Q1CF78_9BACT</name>
<comment type="subunit">
    <text evidence="11">DNA polymerase III contains a core (composed of alpha, epsilon and theta chains) that associates with a tau subunit. This core dimerizes to form the POLIII' complex. PolIII' associates with the gamma complex (composed of gamma, delta, delta', psi and chi chains) and with the beta chain to form the complete DNA polymerase III complex.</text>
</comment>
<evidence type="ECO:0000256" key="7">
    <source>
        <dbReference type="ARBA" id="ARBA00022833"/>
    </source>
</evidence>
<dbReference type="GO" id="GO:0006261">
    <property type="term" value="P:DNA-templated DNA replication"/>
    <property type="evidence" value="ECO:0007669"/>
    <property type="project" value="TreeGrafter"/>
</dbReference>
<evidence type="ECO:0000256" key="5">
    <source>
        <dbReference type="ARBA" id="ARBA00022723"/>
    </source>
</evidence>
<dbReference type="SUPFAM" id="SSF52540">
    <property type="entry name" value="P-loop containing nucleoside triphosphate hydrolases"/>
    <property type="match status" value="1"/>
</dbReference>
<protein>
    <recommendedName>
        <fullName evidence="11">DNA polymerase III subunit gamma/tau</fullName>
        <ecNumber evidence="11">2.7.7.7</ecNumber>
    </recommendedName>
</protein>
<keyword evidence="8 11" id="KW-0067">ATP-binding</keyword>
<proteinExistence type="inferred from homology"/>
<dbReference type="NCBIfam" id="TIGR01128">
    <property type="entry name" value="holA"/>
    <property type="match status" value="1"/>
</dbReference>